<evidence type="ECO:0000313" key="2">
    <source>
        <dbReference type="Proteomes" id="UP000054925"/>
    </source>
</evidence>
<organism evidence="1 2">
    <name type="scientific">Caballeronia terrestris</name>
    <dbReference type="NCBI Taxonomy" id="1226301"/>
    <lineage>
        <taxon>Bacteria</taxon>
        <taxon>Pseudomonadati</taxon>
        <taxon>Pseudomonadota</taxon>
        <taxon>Betaproteobacteria</taxon>
        <taxon>Burkholderiales</taxon>
        <taxon>Burkholderiaceae</taxon>
        <taxon>Caballeronia</taxon>
    </lineage>
</organism>
<comment type="caution">
    <text evidence="1">The sequence shown here is derived from an EMBL/GenBank/DDBJ whole genome shotgun (WGS) entry which is preliminary data.</text>
</comment>
<sequence length="172" mass="18910">MGSRGACFYNARDSIHGTHAVKQTLPVMLALLALAGCGTSQTAAERESRFSRNETSLEAAQRHATLQCQDAQQCDSVWKLAQTYVQQHSDTPIIHADAVAIDTDLPTRDGRVSFSATRVNKGNGATIALFAQCRDMYGAEKARGSSYDECYEKITSTQDKFLDFVRQGLQRN</sequence>
<accession>A0A158FQA7</accession>
<proteinExistence type="predicted"/>
<reference evidence="1" key="1">
    <citation type="submission" date="2016-01" db="EMBL/GenBank/DDBJ databases">
        <authorList>
            <person name="Peeters C."/>
        </authorList>
    </citation>
    <scope>NUCLEOTIDE SEQUENCE [LARGE SCALE GENOMIC DNA]</scope>
    <source>
        <strain evidence="1">LMG 22937</strain>
    </source>
</reference>
<dbReference type="Proteomes" id="UP000054925">
    <property type="component" value="Unassembled WGS sequence"/>
</dbReference>
<dbReference type="AlphaFoldDB" id="A0A158FQA7"/>
<evidence type="ECO:0000313" key="1">
    <source>
        <dbReference type="EMBL" id="SAL21803.1"/>
    </source>
</evidence>
<gene>
    <name evidence="1" type="ORF">AWB67_00770</name>
</gene>
<protein>
    <submittedName>
        <fullName evidence="1">Uncharacterized protein</fullName>
    </submittedName>
</protein>
<name>A0A158FQA7_9BURK</name>
<keyword evidence="2" id="KW-1185">Reference proteome</keyword>
<dbReference type="EMBL" id="FCOL02000003">
    <property type="protein sequence ID" value="SAL21803.1"/>
    <property type="molecule type" value="Genomic_DNA"/>
</dbReference>